<comment type="subcellular location">
    <subcellularLocation>
        <location evidence="1">Membrane</location>
    </subcellularLocation>
</comment>
<dbReference type="InterPro" id="IPR034746">
    <property type="entry name" value="POTRA"/>
</dbReference>
<feature type="domain" description="POTRA" evidence="9">
    <location>
        <begin position="57"/>
        <end position="125"/>
    </location>
</feature>
<protein>
    <submittedName>
        <fullName evidence="10">FtsQ-type POTRA domain-containing protein</fullName>
    </submittedName>
</protein>
<keyword evidence="5 8" id="KW-1133">Transmembrane helix</keyword>
<dbReference type="InterPro" id="IPR050487">
    <property type="entry name" value="FtsQ_DivIB"/>
</dbReference>
<dbReference type="GO" id="GO:0051301">
    <property type="term" value="P:cell division"/>
    <property type="evidence" value="ECO:0007669"/>
    <property type="project" value="UniProtKB-KW"/>
</dbReference>
<dbReference type="Gene3D" id="3.10.20.310">
    <property type="entry name" value="membrane protein fhac"/>
    <property type="match status" value="1"/>
</dbReference>
<keyword evidence="3" id="KW-0132">Cell division</keyword>
<sequence>MTISPPDLRIRRDADEIALADWRRRRRRRLLLKITIPLLALVLIAAGVWAVGFSTLLAVQSVSVSGAKLVGQDAVRQTAAVPVGAPLARVDLSAIHDRVAGIRQIESVSVERQWPHTVDIKVVERTPVYVAREGGSYLLVDRYGVGYQTVDNAPAKLPQVEVDPGNRQLLKSLAVVAAALPDDLARKVDRIEAPTRDSIQLKLRNGDTVFWGSEEQSDLKAQVIVALLKQPGSHYDVSAPGNPAVR</sequence>
<dbReference type="PANTHER" id="PTHR37820">
    <property type="entry name" value="CELL DIVISION PROTEIN DIVIB"/>
    <property type="match status" value="1"/>
</dbReference>
<evidence type="ECO:0000256" key="2">
    <source>
        <dbReference type="ARBA" id="ARBA00022475"/>
    </source>
</evidence>
<dbReference type="PROSITE" id="PS51779">
    <property type="entry name" value="POTRA"/>
    <property type="match status" value="1"/>
</dbReference>
<dbReference type="AlphaFoldDB" id="A0A516Q2C6"/>
<dbReference type="KEGG" id="mik:FOE78_18190"/>
<name>A0A516Q2C6_9ACTN</name>
<evidence type="ECO:0000256" key="4">
    <source>
        <dbReference type="ARBA" id="ARBA00022692"/>
    </source>
</evidence>
<organism evidence="10 11">
    <name type="scientific">Microlunatus elymi</name>
    <dbReference type="NCBI Taxonomy" id="2596828"/>
    <lineage>
        <taxon>Bacteria</taxon>
        <taxon>Bacillati</taxon>
        <taxon>Actinomycetota</taxon>
        <taxon>Actinomycetes</taxon>
        <taxon>Propionibacteriales</taxon>
        <taxon>Propionibacteriaceae</taxon>
        <taxon>Microlunatus</taxon>
    </lineage>
</organism>
<evidence type="ECO:0000313" key="10">
    <source>
        <dbReference type="EMBL" id="QDP97587.1"/>
    </source>
</evidence>
<keyword evidence="2" id="KW-1003">Cell membrane</keyword>
<dbReference type="GO" id="GO:0005886">
    <property type="term" value="C:plasma membrane"/>
    <property type="evidence" value="ECO:0007669"/>
    <property type="project" value="TreeGrafter"/>
</dbReference>
<keyword evidence="7" id="KW-0131">Cell cycle</keyword>
<gene>
    <name evidence="10" type="ORF">FOE78_18190</name>
</gene>
<feature type="transmembrane region" description="Helical" evidence="8">
    <location>
        <begin position="30"/>
        <end position="51"/>
    </location>
</feature>
<dbReference type="RefSeq" id="WP_143987545.1">
    <property type="nucleotide sequence ID" value="NZ_CP041692.1"/>
</dbReference>
<proteinExistence type="predicted"/>
<keyword evidence="4 8" id="KW-0812">Transmembrane</keyword>
<evidence type="ECO:0000259" key="9">
    <source>
        <dbReference type="PROSITE" id="PS51779"/>
    </source>
</evidence>
<dbReference type="EMBL" id="CP041692">
    <property type="protein sequence ID" value="QDP97587.1"/>
    <property type="molecule type" value="Genomic_DNA"/>
</dbReference>
<dbReference type="OrthoDB" id="9790760at2"/>
<dbReference type="InterPro" id="IPR005548">
    <property type="entry name" value="Cell_div_FtsQ/DivIB_C"/>
</dbReference>
<dbReference type="Pfam" id="PF08478">
    <property type="entry name" value="POTRA_1"/>
    <property type="match status" value="1"/>
</dbReference>
<dbReference type="InterPro" id="IPR013685">
    <property type="entry name" value="POTRA_FtsQ_type"/>
</dbReference>
<evidence type="ECO:0000256" key="7">
    <source>
        <dbReference type="ARBA" id="ARBA00023306"/>
    </source>
</evidence>
<reference evidence="10 11" key="1">
    <citation type="submission" date="2019-07" db="EMBL/GenBank/DDBJ databases">
        <title>Microlunatus dokdonensis sp. nov. isolated from the rhizospheric soil of the wild plant Elymus tsukushiensis.</title>
        <authorList>
            <person name="Ghim S.-Y."/>
            <person name="Hwang Y.-J."/>
            <person name="Son J.-S."/>
            <person name="Shin J.-H."/>
        </authorList>
    </citation>
    <scope>NUCLEOTIDE SEQUENCE [LARGE SCALE GENOMIC DNA]</scope>
    <source>
        <strain evidence="10 11">KUDC0627</strain>
    </source>
</reference>
<evidence type="ECO:0000256" key="3">
    <source>
        <dbReference type="ARBA" id="ARBA00022618"/>
    </source>
</evidence>
<evidence type="ECO:0000256" key="5">
    <source>
        <dbReference type="ARBA" id="ARBA00022989"/>
    </source>
</evidence>
<dbReference type="PANTHER" id="PTHR37820:SF1">
    <property type="entry name" value="CELL DIVISION PROTEIN FTSQ"/>
    <property type="match status" value="1"/>
</dbReference>
<dbReference type="Pfam" id="PF03799">
    <property type="entry name" value="FtsQ_DivIB_C"/>
    <property type="match status" value="1"/>
</dbReference>
<evidence type="ECO:0000256" key="8">
    <source>
        <dbReference type="SAM" id="Phobius"/>
    </source>
</evidence>
<keyword evidence="11" id="KW-1185">Reference proteome</keyword>
<evidence type="ECO:0000256" key="6">
    <source>
        <dbReference type="ARBA" id="ARBA00023136"/>
    </source>
</evidence>
<evidence type="ECO:0000256" key="1">
    <source>
        <dbReference type="ARBA" id="ARBA00004370"/>
    </source>
</evidence>
<accession>A0A516Q2C6</accession>
<dbReference type="Proteomes" id="UP000319263">
    <property type="component" value="Chromosome"/>
</dbReference>
<keyword evidence="6 8" id="KW-0472">Membrane</keyword>
<evidence type="ECO:0000313" key="11">
    <source>
        <dbReference type="Proteomes" id="UP000319263"/>
    </source>
</evidence>